<protein>
    <submittedName>
        <fullName evidence="2">Uncharacterized protein</fullName>
    </submittedName>
</protein>
<accession>A0A543FWK2</accession>
<dbReference type="Proteomes" id="UP000319818">
    <property type="component" value="Unassembled WGS sequence"/>
</dbReference>
<dbReference type="RefSeq" id="WP_246122439.1">
    <property type="nucleotide sequence ID" value="NZ_VFPH01000002.1"/>
</dbReference>
<proteinExistence type="predicted"/>
<sequence length="230" mass="24681">MTSDSGAPRPWRRPPTARRARPRTSEHPGSPHLRPAPQAGPGPAADRTRADLAALGHPHAASAAPAALPARRADAGALAAAFGVDFLSWDESDPGRRGRALAPYVAQPVREERLAATGWSGSGRQRGELALPGAVIALAEDRLLVHVRVRVTPFRRLTMTPTCVRRSTDVLPYPAAAPSPSDPEWVGLDSYWYELLVPVREITDQWRVDIGAVIVVPPLPTDVRDGVVPP</sequence>
<feature type="region of interest" description="Disordered" evidence="1">
    <location>
        <begin position="1"/>
        <end position="47"/>
    </location>
</feature>
<evidence type="ECO:0000256" key="1">
    <source>
        <dbReference type="SAM" id="MobiDB-lite"/>
    </source>
</evidence>
<gene>
    <name evidence="2" type="ORF">FB388_5447</name>
</gene>
<organism evidence="2 3">
    <name type="scientific">Pseudonocardia cypriaca</name>
    <dbReference type="NCBI Taxonomy" id="882449"/>
    <lineage>
        <taxon>Bacteria</taxon>
        <taxon>Bacillati</taxon>
        <taxon>Actinomycetota</taxon>
        <taxon>Actinomycetes</taxon>
        <taxon>Pseudonocardiales</taxon>
        <taxon>Pseudonocardiaceae</taxon>
        <taxon>Pseudonocardia</taxon>
    </lineage>
</organism>
<comment type="caution">
    <text evidence="2">The sequence shown here is derived from an EMBL/GenBank/DDBJ whole genome shotgun (WGS) entry which is preliminary data.</text>
</comment>
<keyword evidence="3" id="KW-1185">Reference proteome</keyword>
<evidence type="ECO:0000313" key="3">
    <source>
        <dbReference type="Proteomes" id="UP000319818"/>
    </source>
</evidence>
<reference evidence="2 3" key="1">
    <citation type="submission" date="2019-06" db="EMBL/GenBank/DDBJ databases">
        <title>Sequencing the genomes of 1000 actinobacteria strains.</title>
        <authorList>
            <person name="Klenk H.-P."/>
        </authorList>
    </citation>
    <scope>NUCLEOTIDE SEQUENCE [LARGE SCALE GENOMIC DNA]</scope>
    <source>
        <strain evidence="2 3">DSM 45511</strain>
    </source>
</reference>
<feature type="compositionally biased region" description="Low complexity" evidence="1">
    <location>
        <begin position="35"/>
        <end position="47"/>
    </location>
</feature>
<dbReference type="AlphaFoldDB" id="A0A543FWK2"/>
<feature type="compositionally biased region" description="Basic residues" evidence="1">
    <location>
        <begin position="10"/>
        <end position="22"/>
    </location>
</feature>
<name>A0A543FWK2_9PSEU</name>
<dbReference type="EMBL" id="VFPH01000002">
    <property type="protein sequence ID" value="TQM38217.1"/>
    <property type="molecule type" value="Genomic_DNA"/>
</dbReference>
<evidence type="ECO:0000313" key="2">
    <source>
        <dbReference type="EMBL" id="TQM38217.1"/>
    </source>
</evidence>